<evidence type="ECO:0000313" key="2">
    <source>
        <dbReference type="EMBL" id="EJK58649.1"/>
    </source>
</evidence>
<feature type="compositionally biased region" description="Basic and acidic residues" evidence="1">
    <location>
        <begin position="334"/>
        <end position="361"/>
    </location>
</feature>
<comment type="caution">
    <text evidence="2">The sequence shown here is derived from an EMBL/GenBank/DDBJ whole genome shotgun (WGS) entry which is preliminary data.</text>
</comment>
<dbReference type="OrthoDB" id="9995210at2759"/>
<proteinExistence type="predicted"/>
<reference evidence="2 3" key="1">
    <citation type="journal article" date="2012" name="Genome Biol.">
        <title>Genome and low-iron response of an oceanic diatom adapted to chronic iron limitation.</title>
        <authorList>
            <person name="Lommer M."/>
            <person name="Specht M."/>
            <person name="Roy A.S."/>
            <person name="Kraemer L."/>
            <person name="Andreson R."/>
            <person name="Gutowska M.A."/>
            <person name="Wolf J."/>
            <person name="Bergner S.V."/>
            <person name="Schilhabel M.B."/>
            <person name="Klostermeier U.C."/>
            <person name="Beiko R.G."/>
            <person name="Rosenstiel P."/>
            <person name="Hippler M."/>
            <person name="Laroche J."/>
        </authorList>
    </citation>
    <scope>NUCLEOTIDE SEQUENCE [LARGE SCALE GENOMIC DNA]</scope>
    <source>
        <strain evidence="2 3">CCMP1005</strain>
    </source>
</reference>
<feature type="compositionally biased region" description="Basic and acidic residues" evidence="1">
    <location>
        <begin position="157"/>
        <end position="171"/>
    </location>
</feature>
<feature type="compositionally biased region" description="Basic and acidic residues" evidence="1">
    <location>
        <begin position="260"/>
        <end position="269"/>
    </location>
</feature>
<name>K0S1K1_THAOC</name>
<evidence type="ECO:0000256" key="1">
    <source>
        <dbReference type="SAM" id="MobiDB-lite"/>
    </source>
</evidence>
<evidence type="ECO:0000313" key="3">
    <source>
        <dbReference type="Proteomes" id="UP000266841"/>
    </source>
</evidence>
<dbReference type="Proteomes" id="UP000266841">
    <property type="component" value="Unassembled WGS sequence"/>
</dbReference>
<feature type="compositionally biased region" description="Basic and acidic residues" evidence="1">
    <location>
        <begin position="198"/>
        <end position="215"/>
    </location>
</feature>
<gene>
    <name evidence="2" type="ORF">THAOC_21210</name>
</gene>
<feature type="compositionally biased region" description="Basic and acidic residues" evidence="1">
    <location>
        <begin position="127"/>
        <end position="139"/>
    </location>
</feature>
<organism evidence="2 3">
    <name type="scientific">Thalassiosira oceanica</name>
    <name type="common">Marine diatom</name>
    <dbReference type="NCBI Taxonomy" id="159749"/>
    <lineage>
        <taxon>Eukaryota</taxon>
        <taxon>Sar</taxon>
        <taxon>Stramenopiles</taxon>
        <taxon>Ochrophyta</taxon>
        <taxon>Bacillariophyta</taxon>
        <taxon>Coscinodiscophyceae</taxon>
        <taxon>Thalassiosirophycidae</taxon>
        <taxon>Thalassiosirales</taxon>
        <taxon>Thalassiosiraceae</taxon>
        <taxon>Thalassiosira</taxon>
    </lineage>
</organism>
<accession>K0S1K1</accession>
<sequence length="506" mass="54317">MGGDDPRVGLDLSGSRSARGQRQDTGSGEPRYAQGVVQRAEEGGRGKSQQGPEHAPPLATGGGNAVDVNRGDYDKRTALHLASGEGHLDVVGRTAARRRPDQGTRTGGRGAPEPRRRARRRGGGRTQAEHQAEHSELGRARRVRPGRRRGPPGRVLRARDDRTDRVRRLRGDIQVPVEGDTRRGQVHQGVEDPAGVAPEERAGDEGQGPDREPGRGHQAGAGGDHRRGEGACAGGLPEGDGDTQADETPEHRHAPGVLPDGRRRGHDIGDMPLLPPRRLQGELHKQCAAPEEDADHIRPAARAGDEPPPQEPPAGDTPRPQAGEPPHRLLGYAQDRRLRSGEDQAESRADVRRGLPDDGRDGVVPVHGARGLPPRGVHRDRRRVLLRDDILLHDPRPPALAGTQRTRRRDEGGARRGEAEGAEERRRATREADVHLLGRGAGGEASVRDDPGDTEGVLPRGLQDGRHGGTGVEEQQGEEVRAGVLRGVVTEGEGRGGREGGTFVWF</sequence>
<feature type="compositionally biased region" description="Polar residues" evidence="1">
    <location>
        <begin position="14"/>
        <end position="26"/>
    </location>
</feature>
<feature type="region of interest" description="Disordered" evidence="1">
    <location>
        <begin position="394"/>
        <end position="506"/>
    </location>
</feature>
<dbReference type="EMBL" id="AGNL01024614">
    <property type="protein sequence ID" value="EJK58649.1"/>
    <property type="molecule type" value="Genomic_DNA"/>
</dbReference>
<keyword evidence="3" id="KW-1185">Reference proteome</keyword>
<dbReference type="OMA" id="HAPLHIH"/>
<dbReference type="AlphaFoldDB" id="K0S1K1"/>
<feature type="compositionally biased region" description="Basic and acidic residues" evidence="1">
    <location>
        <begin position="408"/>
        <end position="436"/>
    </location>
</feature>
<protein>
    <submittedName>
        <fullName evidence="2">Uncharacterized protein</fullName>
    </submittedName>
</protein>
<feature type="region of interest" description="Disordered" evidence="1">
    <location>
        <begin position="1"/>
        <end position="380"/>
    </location>
</feature>
<feature type="compositionally biased region" description="Basic residues" evidence="1">
    <location>
        <begin position="140"/>
        <end position="151"/>
    </location>
</feature>